<dbReference type="GO" id="GO:0003723">
    <property type="term" value="F:RNA binding"/>
    <property type="evidence" value="ECO:0007669"/>
    <property type="project" value="InterPro"/>
</dbReference>
<dbReference type="NCBIfam" id="TIGR00186">
    <property type="entry name" value="rRNA_methyl_3"/>
    <property type="match status" value="1"/>
</dbReference>
<protein>
    <submittedName>
        <fullName evidence="5">23S rRNA (Guanosine-2'-O-)-methyltransferase RlmB</fullName>
        <ecNumber evidence="5">2.1.1.185</ecNumber>
    </submittedName>
</protein>
<dbReference type="Gene3D" id="3.30.1330.30">
    <property type="match status" value="1"/>
</dbReference>
<accession>A0A143PU01</accession>
<evidence type="ECO:0000256" key="1">
    <source>
        <dbReference type="ARBA" id="ARBA00007228"/>
    </source>
</evidence>
<gene>
    <name evidence="5" type="primary">rlmB_1</name>
    <name evidence="5" type="ORF">LuPra_04904</name>
</gene>
<dbReference type="PANTHER" id="PTHR46429">
    <property type="entry name" value="23S RRNA (GUANOSINE-2'-O-)-METHYLTRANSFERASE RLMB"/>
    <property type="match status" value="1"/>
</dbReference>
<dbReference type="Proteomes" id="UP000076079">
    <property type="component" value="Chromosome"/>
</dbReference>
<dbReference type="InterPro" id="IPR029028">
    <property type="entry name" value="Alpha/beta_knot_MTases"/>
</dbReference>
<dbReference type="GO" id="GO:0032259">
    <property type="term" value="P:methylation"/>
    <property type="evidence" value="ECO:0007669"/>
    <property type="project" value="UniProtKB-KW"/>
</dbReference>
<dbReference type="KEGG" id="abac:LuPra_04904"/>
<dbReference type="Pfam" id="PF00588">
    <property type="entry name" value="SpoU_methylase"/>
    <property type="match status" value="1"/>
</dbReference>
<reference evidence="6" key="2">
    <citation type="submission" date="2016-04" db="EMBL/GenBank/DDBJ databases">
        <title>First Complete Genome Sequence of a Subdivision 6 Acidobacterium.</title>
        <authorList>
            <person name="Huang S."/>
            <person name="Vieira S."/>
            <person name="Bunk B."/>
            <person name="Riedel T."/>
            <person name="Sproeer C."/>
            <person name="Overmann J."/>
        </authorList>
    </citation>
    <scope>NUCLEOTIDE SEQUENCE [LARGE SCALE GENOMIC DNA]</scope>
    <source>
        <strain evidence="6">DSM 100886 HEG_-6_39</strain>
    </source>
</reference>
<dbReference type="PANTHER" id="PTHR46429:SF1">
    <property type="entry name" value="23S RRNA (GUANOSINE-2'-O-)-METHYLTRANSFERASE RLMB"/>
    <property type="match status" value="1"/>
</dbReference>
<organism evidence="5 6">
    <name type="scientific">Luteitalea pratensis</name>
    <dbReference type="NCBI Taxonomy" id="1855912"/>
    <lineage>
        <taxon>Bacteria</taxon>
        <taxon>Pseudomonadati</taxon>
        <taxon>Acidobacteriota</taxon>
        <taxon>Vicinamibacteria</taxon>
        <taxon>Vicinamibacterales</taxon>
        <taxon>Vicinamibacteraceae</taxon>
        <taxon>Luteitalea</taxon>
    </lineage>
</organism>
<proteinExistence type="inferred from homology"/>
<dbReference type="SMART" id="SM00967">
    <property type="entry name" value="SpoU_sub_bind"/>
    <property type="match status" value="1"/>
</dbReference>
<evidence type="ECO:0000256" key="3">
    <source>
        <dbReference type="ARBA" id="ARBA00022679"/>
    </source>
</evidence>
<dbReference type="InterPro" id="IPR004441">
    <property type="entry name" value="rRNA_MeTrfase_TrmH"/>
</dbReference>
<dbReference type="GO" id="GO:0005829">
    <property type="term" value="C:cytosol"/>
    <property type="evidence" value="ECO:0007669"/>
    <property type="project" value="TreeGrafter"/>
</dbReference>
<name>A0A143PU01_LUTPR</name>
<dbReference type="InterPro" id="IPR013123">
    <property type="entry name" value="SpoU_subst-bd"/>
</dbReference>
<comment type="similarity">
    <text evidence="1">Belongs to the class IV-like SAM-binding methyltransferase superfamily. RNA methyltransferase TrmH family.</text>
</comment>
<dbReference type="InterPro" id="IPR001537">
    <property type="entry name" value="SpoU_MeTrfase"/>
</dbReference>
<dbReference type="CDD" id="cd18103">
    <property type="entry name" value="SpoU-like_RlmB"/>
    <property type="match status" value="1"/>
</dbReference>
<dbReference type="Gene3D" id="3.40.1280.10">
    <property type="match status" value="1"/>
</dbReference>
<dbReference type="EMBL" id="CP015136">
    <property type="protein sequence ID" value="AMY11648.1"/>
    <property type="molecule type" value="Genomic_DNA"/>
</dbReference>
<dbReference type="OrthoDB" id="9794400at2"/>
<evidence type="ECO:0000313" key="5">
    <source>
        <dbReference type="EMBL" id="AMY11648.1"/>
    </source>
</evidence>
<dbReference type="AlphaFoldDB" id="A0A143PU01"/>
<evidence type="ECO:0000259" key="4">
    <source>
        <dbReference type="SMART" id="SM00967"/>
    </source>
</evidence>
<evidence type="ECO:0000313" key="6">
    <source>
        <dbReference type="Proteomes" id="UP000076079"/>
    </source>
</evidence>
<dbReference type="GO" id="GO:0008173">
    <property type="term" value="F:RNA methyltransferase activity"/>
    <property type="evidence" value="ECO:0007669"/>
    <property type="project" value="InterPro"/>
</dbReference>
<dbReference type="RefSeq" id="WP_110173178.1">
    <property type="nucleotide sequence ID" value="NZ_CP015136.1"/>
</dbReference>
<dbReference type="GO" id="GO:0006396">
    <property type="term" value="P:RNA processing"/>
    <property type="evidence" value="ECO:0007669"/>
    <property type="project" value="InterPro"/>
</dbReference>
<keyword evidence="2 5" id="KW-0489">Methyltransferase</keyword>
<keyword evidence="3 5" id="KW-0808">Transferase</keyword>
<dbReference type="Pfam" id="PF08032">
    <property type="entry name" value="SpoU_sub_bind"/>
    <property type="match status" value="1"/>
</dbReference>
<dbReference type="EC" id="2.1.1.185" evidence="5"/>
<dbReference type="InterPro" id="IPR029064">
    <property type="entry name" value="Ribosomal_eL30-like_sf"/>
</dbReference>
<feature type="domain" description="RNA 2-O ribose methyltransferase substrate binding" evidence="4">
    <location>
        <begin position="5"/>
        <end position="78"/>
    </location>
</feature>
<dbReference type="InterPro" id="IPR029026">
    <property type="entry name" value="tRNA_m1G_MTases_N"/>
</dbReference>
<keyword evidence="6" id="KW-1185">Reference proteome</keyword>
<reference evidence="5 6" key="1">
    <citation type="journal article" date="2016" name="Genome Announc.">
        <title>First Complete Genome Sequence of a Subdivision 6 Acidobacterium Strain.</title>
        <authorList>
            <person name="Huang S."/>
            <person name="Vieira S."/>
            <person name="Bunk B."/>
            <person name="Riedel T."/>
            <person name="Sproer C."/>
            <person name="Overmann J."/>
        </authorList>
    </citation>
    <scope>NUCLEOTIDE SEQUENCE [LARGE SCALE GENOMIC DNA]</scope>
    <source>
        <strain evidence="6">DSM 100886 HEG_-6_39</strain>
    </source>
</reference>
<dbReference type="STRING" id="1855912.LuPra_04904"/>
<dbReference type="SUPFAM" id="SSF55315">
    <property type="entry name" value="L30e-like"/>
    <property type="match status" value="1"/>
</dbReference>
<dbReference type="SUPFAM" id="SSF75217">
    <property type="entry name" value="alpha/beta knot"/>
    <property type="match status" value="1"/>
</dbReference>
<sequence length="242" mass="25650">MAPIVIVGVHPVREALRAGGVREVRVGTRSDARVGEIVRLAEQTGVPVRRVEIAELDRLAAGERHQGVLATLGDAPRRWTLEQVVALESRPLIVVLDGVEDPHNVGAILRTADAVGATALVRQERHAAALGPAAARASAGALAHVRIVDVVNVARAIETLKSLGIWVVGLDAEGAQPYDRIDLRPPTALVVGAEGEGLRRLVREHCDFIAALPMRGHVSSLNVSVATGVVLYEALRQRDGLG</sequence>
<dbReference type="FunFam" id="3.40.1280.10:FF:000008">
    <property type="entry name" value="Group 3 RNA methyltransferase TrmH"/>
    <property type="match status" value="1"/>
</dbReference>
<evidence type="ECO:0000256" key="2">
    <source>
        <dbReference type="ARBA" id="ARBA00022603"/>
    </source>
</evidence>
<dbReference type="PATRIC" id="fig|1813736.3.peg.5159"/>